<dbReference type="OrthoDB" id="5899886at2759"/>
<dbReference type="Proteomes" id="UP000580250">
    <property type="component" value="Unassembled WGS sequence"/>
</dbReference>
<feature type="transmembrane region" description="Helical" evidence="5">
    <location>
        <begin position="87"/>
        <end position="109"/>
    </location>
</feature>
<sequence>MTINVPFFVLASNICEIIITILLTIFLLILNRPLYLFSKERIALFILYSKTCMILLYQFSAIIGFILNKIPINSPTYKNYINWMIKYIFNTIGHIALNGTYFHMAVLALNRFHAVFFMFSYQHIWKLKNIKYYILFIWMITLLSSSVEYTLVYMGINYGIFSLIINGIFMSGDLILLASFCISATIYLAILTKFCYNYSKLLLGPRLIEVDNRKFIETKIQRR</sequence>
<keyword evidence="3 5" id="KW-1133">Transmembrane helix</keyword>
<feature type="transmembrane region" description="Helical" evidence="5">
    <location>
        <begin position="42"/>
        <end position="67"/>
    </location>
</feature>
<dbReference type="AlphaFoldDB" id="A0A6V7VIA5"/>
<reference evidence="7 8" key="1">
    <citation type="submission" date="2020-08" db="EMBL/GenBank/DDBJ databases">
        <authorList>
            <person name="Koutsovoulos G."/>
            <person name="Danchin GJ E."/>
        </authorList>
    </citation>
    <scope>NUCLEOTIDE SEQUENCE [LARGE SCALE GENOMIC DNA]</scope>
</reference>
<evidence type="ECO:0000259" key="6">
    <source>
        <dbReference type="Pfam" id="PF10328"/>
    </source>
</evidence>
<comment type="subcellular location">
    <subcellularLocation>
        <location evidence="1">Membrane</location>
    </subcellularLocation>
</comment>
<evidence type="ECO:0000256" key="1">
    <source>
        <dbReference type="ARBA" id="ARBA00004370"/>
    </source>
</evidence>
<evidence type="ECO:0000256" key="3">
    <source>
        <dbReference type="ARBA" id="ARBA00022989"/>
    </source>
</evidence>
<dbReference type="PROSITE" id="PS00237">
    <property type="entry name" value="G_PROTEIN_RECEP_F1_1"/>
    <property type="match status" value="1"/>
</dbReference>
<feature type="transmembrane region" description="Helical" evidence="5">
    <location>
        <begin position="6"/>
        <end position="30"/>
    </location>
</feature>
<keyword evidence="2 5" id="KW-0812">Transmembrane</keyword>
<dbReference type="InterPro" id="IPR019430">
    <property type="entry name" value="7TM_GPCR_serpentine_rcpt_Srx"/>
</dbReference>
<feature type="transmembrane region" description="Helical" evidence="5">
    <location>
        <begin position="174"/>
        <end position="196"/>
    </location>
</feature>
<protein>
    <recommendedName>
        <fullName evidence="6">7TM GPCR serpentine receptor class x (Srx) domain-containing protein</fullName>
    </recommendedName>
</protein>
<evidence type="ECO:0000313" key="8">
    <source>
        <dbReference type="Proteomes" id="UP000580250"/>
    </source>
</evidence>
<evidence type="ECO:0000256" key="5">
    <source>
        <dbReference type="SAM" id="Phobius"/>
    </source>
</evidence>
<organism evidence="7 8">
    <name type="scientific">Meloidogyne enterolobii</name>
    <name type="common">Root-knot nematode worm</name>
    <name type="synonym">Meloidogyne mayaguensis</name>
    <dbReference type="NCBI Taxonomy" id="390850"/>
    <lineage>
        <taxon>Eukaryota</taxon>
        <taxon>Metazoa</taxon>
        <taxon>Ecdysozoa</taxon>
        <taxon>Nematoda</taxon>
        <taxon>Chromadorea</taxon>
        <taxon>Rhabditida</taxon>
        <taxon>Tylenchina</taxon>
        <taxon>Tylenchomorpha</taxon>
        <taxon>Tylenchoidea</taxon>
        <taxon>Meloidogynidae</taxon>
        <taxon>Meloidogyninae</taxon>
        <taxon>Meloidogyne</taxon>
    </lineage>
</organism>
<evidence type="ECO:0000256" key="2">
    <source>
        <dbReference type="ARBA" id="ARBA00022692"/>
    </source>
</evidence>
<comment type="caution">
    <text evidence="7">The sequence shown here is derived from an EMBL/GenBank/DDBJ whole genome shotgun (WGS) entry which is preliminary data.</text>
</comment>
<dbReference type="GO" id="GO:0004930">
    <property type="term" value="F:G protein-coupled receptor activity"/>
    <property type="evidence" value="ECO:0007669"/>
    <property type="project" value="InterPro"/>
</dbReference>
<dbReference type="GO" id="GO:0016020">
    <property type="term" value="C:membrane"/>
    <property type="evidence" value="ECO:0007669"/>
    <property type="project" value="UniProtKB-SubCell"/>
</dbReference>
<proteinExistence type="predicted"/>
<evidence type="ECO:0000256" key="4">
    <source>
        <dbReference type="ARBA" id="ARBA00023136"/>
    </source>
</evidence>
<feature type="domain" description="7TM GPCR serpentine receptor class x (Srx)" evidence="6">
    <location>
        <begin position="65"/>
        <end position="149"/>
    </location>
</feature>
<accession>A0A6V7VIA5</accession>
<dbReference type="EMBL" id="CAJEWN010000240">
    <property type="protein sequence ID" value="CAD2174686.1"/>
    <property type="molecule type" value="Genomic_DNA"/>
</dbReference>
<dbReference type="Pfam" id="PF10328">
    <property type="entry name" value="7TM_GPCR_Srx"/>
    <property type="match status" value="1"/>
</dbReference>
<dbReference type="InterPro" id="IPR000276">
    <property type="entry name" value="GPCR_Rhodpsn"/>
</dbReference>
<name>A0A6V7VIA5_MELEN</name>
<feature type="transmembrane region" description="Helical" evidence="5">
    <location>
        <begin position="130"/>
        <end position="154"/>
    </location>
</feature>
<evidence type="ECO:0000313" key="7">
    <source>
        <dbReference type="EMBL" id="CAD2174686.1"/>
    </source>
</evidence>
<keyword evidence="4 5" id="KW-0472">Membrane</keyword>
<gene>
    <name evidence="7" type="ORF">MENT_LOCUS26372</name>
</gene>